<name>A0A3M7R5W7_BRAPC</name>
<feature type="compositionally biased region" description="Polar residues" evidence="1">
    <location>
        <begin position="98"/>
        <end position="115"/>
    </location>
</feature>
<keyword evidence="3" id="KW-1185">Reference proteome</keyword>
<dbReference type="OrthoDB" id="10126606at2759"/>
<reference evidence="2 3" key="1">
    <citation type="journal article" date="2018" name="Sci. Rep.">
        <title>Genomic signatures of local adaptation to the degree of environmental predictability in rotifers.</title>
        <authorList>
            <person name="Franch-Gras L."/>
            <person name="Hahn C."/>
            <person name="Garcia-Roger E.M."/>
            <person name="Carmona M.J."/>
            <person name="Serra M."/>
            <person name="Gomez A."/>
        </authorList>
    </citation>
    <scope>NUCLEOTIDE SEQUENCE [LARGE SCALE GENOMIC DNA]</scope>
    <source>
        <strain evidence="2">HYR1</strain>
    </source>
</reference>
<organism evidence="2 3">
    <name type="scientific">Brachionus plicatilis</name>
    <name type="common">Marine rotifer</name>
    <name type="synonym">Brachionus muelleri</name>
    <dbReference type="NCBI Taxonomy" id="10195"/>
    <lineage>
        <taxon>Eukaryota</taxon>
        <taxon>Metazoa</taxon>
        <taxon>Spiralia</taxon>
        <taxon>Gnathifera</taxon>
        <taxon>Rotifera</taxon>
        <taxon>Eurotatoria</taxon>
        <taxon>Monogononta</taxon>
        <taxon>Pseudotrocha</taxon>
        <taxon>Ploima</taxon>
        <taxon>Brachionidae</taxon>
        <taxon>Brachionus</taxon>
    </lineage>
</organism>
<evidence type="ECO:0000313" key="3">
    <source>
        <dbReference type="Proteomes" id="UP000276133"/>
    </source>
</evidence>
<proteinExistence type="predicted"/>
<feature type="region of interest" description="Disordered" evidence="1">
    <location>
        <begin position="98"/>
        <end position="129"/>
    </location>
</feature>
<gene>
    <name evidence="2" type="ORF">BpHYR1_049963</name>
</gene>
<accession>A0A3M7R5W7</accession>
<dbReference type="Proteomes" id="UP000276133">
    <property type="component" value="Unassembled WGS sequence"/>
</dbReference>
<evidence type="ECO:0000313" key="2">
    <source>
        <dbReference type="EMBL" id="RNA18638.1"/>
    </source>
</evidence>
<protein>
    <submittedName>
        <fullName evidence="2">Uncharacterized protein</fullName>
    </submittedName>
</protein>
<sequence length="129" mass="14687">MSSSASFLENNFNDTNNDADISTNKRSTAKTFDCVQECETLKEFKRLVKNLHFDIVPWNFHSTNKLADCDKHTNNCKFNKKGCKKSIHFKVKNGETNGSVYVSDNQHSNNSNDENSAGVPFQTWTDQKD</sequence>
<evidence type="ECO:0000256" key="1">
    <source>
        <dbReference type="SAM" id="MobiDB-lite"/>
    </source>
</evidence>
<comment type="caution">
    <text evidence="2">The sequence shown here is derived from an EMBL/GenBank/DDBJ whole genome shotgun (WGS) entry which is preliminary data.</text>
</comment>
<dbReference type="EMBL" id="REGN01004195">
    <property type="protein sequence ID" value="RNA18638.1"/>
    <property type="molecule type" value="Genomic_DNA"/>
</dbReference>
<dbReference type="AlphaFoldDB" id="A0A3M7R5W7"/>